<dbReference type="SUPFAM" id="SSF103473">
    <property type="entry name" value="MFS general substrate transporter"/>
    <property type="match status" value="1"/>
</dbReference>
<dbReference type="GO" id="GO:0045892">
    <property type="term" value="P:negative regulation of DNA-templated transcription"/>
    <property type="evidence" value="ECO:0007669"/>
    <property type="project" value="UniProtKB-ARBA"/>
</dbReference>
<dbReference type="Pfam" id="PF07690">
    <property type="entry name" value="MFS_1"/>
    <property type="match status" value="1"/>
</dbReference>
<dbReference type="Pfam" id="PF00178">
    <property type="entry name" value="Ets"/>
    <property type="match status" value="1"/>
</dbReference>
<keyword evidence="8" id="KW-0832">Ubl conjugation</keyword>
<feature type="region of interest" description="Disordered" evidence="18">
    <location>
        <begin position="715"/>
        <end position="869"/>
    </location>
</feature>
<dbReference type="Proteomes" id="UP000664991">
    <property type="component" value="Unassembled WGS sequence"/>
</dbReference>
<dbReference type="FunFam" id="1.10.10.10:FF:000113">
    <property type="entry name" value="ETS domain-containing protein Elk-3"/>
    <property type="match status" value="1"/>
</dbReference>
<protein>
    <recommendedName>
        <fullName evidence="20">ETS domain-containing protein</fullName>
    </recommendedName>
</protein>
<evidence type="ECO:0000256" key="11">
    <source>
        <dbReference type="ARBA" id="ARBA00023125"/>
    </source>
</evidence>
<dbReference type="Gene3D" id="1.20.1250.20">
    <property type="entry name" value="MFS general substrate transporter like domains"/>
    <property type="match status" value="1"/>
</dbReference>
<feature type="compositionally biased region" description="Basic and acidic residues" evidence="18">
    <location>
        <begin position="840"/>
        <end position="854"/>
    </location>
</feature>
<feature type="region of interest" description="Disordered" evidence="18">
    <location>
        <begin position="952"/>
        <end position="972"/>
    </location>
</feature>
<comment type="similarity">
    <text evidence="16">Belongs to the glycoside-pentoside-hexuronide (GPH) cation symporter transporter (TC 2.A.2) family.</text>
</comment>
<keyword evidence="12 19" id="KW-0472">Membrane</keyword>
<feature type="domain" description="ETS" evidence="20">
    <location>
        <begin position="545"/>
        <end position="625"/>
    </location>
</feature>
<evidence type="ECO:0000256" key="16">
    <source>
        <dbReference type="ARBA" id="ARBA00038193"/>
    </source>
</evidence>
<dbReference type="GO" id="GO:0008506">
    <property type="term" value="F:sucrose:proton symporter activity"/>
    <property type="evidence" value="ECO:0007669"/>
    <property type="project" value="TreeGrafter"/>
</dbReference>
<dbReference type="AlphaFoldDB" id="A0A835ZUJ9"/>
<evidence type="ECO:0000256" key="17">
    <source>
        <dbReference type="RuleBase" id="RU004019"/>
    </source>
</evidence>
<evidence type="ECO:0000256" key="15">
    <source>
        <dbReference type="ARBA" id="ARBA00023242"/>
    </source>
</evidence>
<keyword evidence="13" id="KW-0010">Activator</keyword>
<feature type="transmembrane region" description="Helical" evidence="19">
    <location>
        <begin position="52"/>
        <end position="75"/>
    </location>
</feature>
<dbReference type="GO" id="GO:0003700">
    <property type="term" value="F:DNA-binding transcription factor activity"/>
    <property type="evidence" value="ECO:0007669"/>
    <property type="project" value="InterPro"/>
</dbReference>
<keyword evidence="14" id="KW-0804">Transcription</keyword>
<feature type="compositionally biased region" description="Low complexity" evidence="18">
    <location>
        <begin position="745"/>
        <end position="761"/>
    </location>
</feature>
<dbReference type="SMART" id="SM00413">
    <property type="entry name" value="ETS"/>
    <property type="match status" value="1"/>
</dbReference>
<feature type="transmembrane region" description="Helical" evidence="19">
    <location>
        <begin position="199"/>
        <end position="218"/>
    </location>
</feature>
<dbReference type="PRINTS" id="PR00454">
    <property type="entry name" value="ETSDOMAIN"/>
</dbReference>
<evidence type="ECO:0000256" key="12">
    <source>
        <dbReference type="ARBA" id="ARBA00023136"/>
    </source>
</evidence>
<dbReference type="PANTHER" id="PTHR19432">
    <property type="entry name" value="SUGAR TRANSPORTER"/>
    <property type="match status" value="1"/>
</dbReference>
<dbReference type="InterPro" id="IPR036390">
    <property type="entry name" value="WH_DNA-bd_sf"/>
</dbReference>
<evidence type="ECO:0000313" key="22">
    <source>
        <dbReference type="Proteomes" id="UP000664991"/>
    </source>
</evidence>
<feature type="compositionally biased region" description="Basic and acidic residues" evidence="18">
    <location>
        <begin position="659"/>
        <end position="669"/>
    </location>
</feature>
<dbReference type="SUPFAM" id="SSF46785">
    <property type="entry name" value="Winged helix' DNA-binding domain"/>
    <property type="match status" value="1"/>
</dbReference>
<evidence type="ECO:0000256" key="6">
    <source>
        <dbReference type="ARBA" id="ARBA00022499"/>
    </source>
</evidence>
<evidence type="ECO:0000313" key="21">
    <source>
        <dbReference type="EMBL" id="KAG5202115.1"/>
    </source>
</evidence>
<evidence type="ECO:0000256" key="2">
    <source>
        <dbReference type="ARBA" id="ARBA00004141"/>
    </source>
</evidence>
<evidence type="ECO:0000256" key="10">
    <source>
        <dbReference type="ARBA" id="ARBA00023015"/>
    </source>
</evidence>
<feature type="transmembrane region" description="Helical" evidence="19">
    <location>
        <begin position="381"/>
        <end position="402"/>
    </location>
</feature>
<proteinExistence type="inferred from homology"/>
<evidence type="ECO:0000256" key="4">
    <source>
        <dbReference type="ARBA" id="ARBA00022448"/>
    </source>
</evidence>
<feature type="transmembrane region" description="Helical" evidence="19">
    <location>
        <begin position="517"/>
        <end position="535"/>
    </location>
</feature>
<evidence type="ECO:0000256" key="13">
    <source>
        <dbReference type="ARBA" id="ARBA00023159"/>
    </source>
</evidence>
<evidence type="ECO:0000256" key="3">
    <source>
        <dbReference type="ARBA" id="ARBA00005562"/>
    </source>
</evidence>
<feature type="transmembrane region" description="Helical" evidence="19">
    <location>
        <begin position="123"/>
        <end position="140"/>
    </location>
</feature>
<dbReference type="GO" id="GO:0005634">
    <property type="term" value="C:nucleus"/>
    <property type="evidence" value="ECO:0007669"/>
    <property type="project" value="UniProtKB-SubCell"/>
</dbReference>
<evidence type="ECO:0000256" key="1">
    <source>
        <dbReference type="ARBA" id="ARBA00004123"/>
    </source>
</evidence>
<evidence type="ECO:0000256" key="19">
    <source>
        <dbReference type="SAM" id="Phobius"/>
    </source>
</evidence>
<evidence type="ECO:0000256" key="5">
    <source>
        <dbReference type="ARBA" id="ARBA00022491"/>
    </source>
</evidence>
<dbReference type="PROSITE" id="PS50061">
    <property type="entry name" value="ETS_DOMAIN_3"/>
    <property type="match status" value="1"/>
</dbReference>
<dbReference type="FunFam" id="1.20.1250.20:FF:000193">
    <property type="entry name" value="Solute carrier family 45 member 3"/>
    <property type="match status" value="1"/>
</dbReference>
<dbReference type="GO" id="GO:0016020">
    <property type="term" value="C:membrane"/>
    <property type="evidence" value="ECO:0007669"/>
    <property type="project" value="UniProtKB-SubCell"/>
</dbReference>
<dbReference type="InterPro" id="IPR000418">
    <property type="entry name" value="Ets_dom"/>
</dbReference>
<dbReference type="PROSITE" id="PS00345">
    <property type="entry name" value="ETS_DOMAIN_1"/>
    <property type="match status" value="1"/>
</dbReference>
<keyword evidence="10" id="KW-0805">Transcription regulation</keyword>
<feature type="region of interest" description="Disordered" evidence="18">
    <location>
        <begin position="653"/>
        <end position="680"/>
    </location>
</feature>
<dbReference type="InterPro" id="IPR036388">
    <property type="entry name" value="WH-like_DNA-bd_sf"/>
</dbReference>
<accession>A0A835ZUJ9</accession>
<feature type="transmembrane region" description="Helical" evidence="19">
    <location>
        <begin position="87"/>
        <end position="103"/>
    </location>
</feature>
<feature type="transmembrane region" description="Helical" evidence="19">
    <location>
        <begin position="20"/>
        <end position="40"/>
    </location>
</feature>
<keyword evidence="5" id="KW-0678">Repressor</keyword>
<feature type="compositionally biased region" description="Low complexity" evidence="18">
    <location>
        <begin position="779"/>
        <end position="791"/>
    </location>
</feature>
<comment type="caution">
    <text evidence="21">The sequence shown here is derived from an EMBL/GenBank/DDBJ whole genome shotgun (WGS) entry which is preliminary data.</text>
</comment>
<feature type="transmembrane region" description="Helical" evidence="19">
    <location>
        <begin position="161"/>
        <end position="179"/>
    </location>
</feature>
<evidence type="ECO:0000256" key="9">
    <source>
        <dbReference type="ARBA" id="ARBA00022989"/>
    </source>
</evidence>
<evidence type="ECO:0000259" key="20">
    <source>
        <dbReference type="PROSITE" id="PS50061"/>
    </source>
</evidence>
<name>A0A835ZUJ9_SHEEP</name>
<keyword evidence="15 17" id="KW-0539">Nucleus</keyword>
<dbReference type="CDD" id="cd17313">
    <property type="entry name" value="MFS_SLC45_SUC"/>
    <property type="match status" value="1"/>
</dbReference>
<dbReference type="PANTHER" id="PTHR19432:SF37">
    <property type="entry name" value="SOLUTE CARRIER FAMILY 45 MEMBER 3"/>
    <property type="match status" value="1"/>
</dbReference>
<sequence>MVQRLWASRLLRHRKAQLLLVNLLTFGLEVCLAAGITYVPPLLLEVGVEEKFMTMVLGIGPVLGLVSVPLLGSASDHWRGRYGRRRPFIWALSLGVLLSLFLIPRASRLAGLLCPDTRPLELALLILGVGLLAFCGQLCFTPLEALLSDLFRDPDHCRQAFSVYAFMIGLGGCLGYLLPAIDWDASALAPYLGTQEECLFGLLALIFLTCVAATAFVAEEAALGPAEPAEGLSAPSVPPCCPGRARLALRSLGALCPRLRRLCCRMPRALRRLFVAELCSWMAFMTFTLFYTDFVGEGLYQGVPGAEPGTEARRHYDEGVRMGSLGLFLQCAISLLFSLVMDRLVQRFGTRAVYLASVVAFPVAAGATCLSRSVAVVTASAALTGVTFSALQILPYTLASLYHREKQVFLPKYRGDDGGGASEDVVMTSFLPSPKAASPSPHGHGGPGGLLAAPPALCGASPCDGSVRTAVAEPPEAKAVPGRGICLDLAILDSAFLLSQVAPSLFMGFIVQLSQSVTAYMVSAAGLGLVAIYFVTQLIAMDSAITLWQFLLQLLKEPQNDHMICWTSNNGEFKLLQAEEVARLWGIRKNKPNMNYDKLSRALRYYYVKNIIKKVNGQKFVYKFVSYPEILNMDPMTVGRVEGECEALSLSELSSSSSKDVENGGKEKPPQPGAKTSSRNDYIHSGLYSSFTLNSLNSSNRKLFKSIKVENPAEKLAEKKSPQEPTPSVIKFVTTPSKKPPVEPPAASISAGPGISPSSEETVQALETLASPRLPSLEAPTSAPAVTAPFATTPPVPSVSPLQEPPGTPSPPLSSNPDMDTDMESVASQPMQLPENLSLESKDQDSALLEKDKTNNSSRSKKPKGLELAPTLVITGSDPSPLGILSPSLPTASLTPALFSQTPILLTPSPLLSSIHFWSTLSPVAPLSPARLQGANTLFQFPSVLNSHGPFTLSGLDGPSTPGPFSPDLQKT</sequence>
<keyword evidence="7 19" id="KW-0812">Transmembrane</keyword>
<evidence type="ECO:0000256" key="7">
    <source>
        <dbReference type="ARBA" id="ARBA00022692"/>
    </source>
</evidence>
<evidence type="ECO:0000256" key="18">
    <source>
        <dbReference type="SAM" id="MobiDB-lite"/>
    </source>
</evidence>
<reference evidence="21 22" key="1">
    <citation type="submission" date="2020-12" db="EMBL/GenBank/DDBJ databases">
        <title>De novo assembly of Tibetan sheep genome.</title>
        <authorList>
            <person name="Li X."/>
        </authorList>
    </citation>
    <scope>NUCLEOTIDE SEQUENCE [LARGE SCALE GENOMIC DNA]</scope>
    <source>
        <tissue evidence="21">Heart</tissue>
    </source>
</reference>
<keyword evidence="9 19" id="KW-1133">Transmembrane helix</keyword>
<keyword evidence="11 17" id="KW-0238">DNA-binding</keyword>
<dbReference type="InterPro" id="IPR011701">
    <property type="entry name" value="MFS"/>
</dbReference>
<evidence type="ECO:0000256" key="14">
    <source>
        <dbReference type="ARBA" id="ARBA00023163"/>
    </source>
</evidence>
<comment type="subcellular location">
    <subcellularLocation>
        <location evidence="2">Membrane</location>
        <topology evidence="2">Multi-pass membrane protein</topology>
    </subcellularLocation>
    <subcellularLocation>
        <location evidence="1 17">Nucleus</location>
    </subcellularLocation>
</comment>
<comment type="similarity">
    <text evidence="3 17">Belongs to the ETS family.</text>
</comment>
<gene>
    <name evidence="21" type="ORF">JEQ12_003505</name>
</gene>
<dbReference type="Gene3D" id="1.10.10.10">
    <property type="entry name" value="Winged helix-like DNA-binding domain superfamily/Winged helix DNA-binding domain"/>
    <property type="match status" value="1"/>
</dbReference>
<feature type="transmembrane region" description="Helical" evidence="19">
    <location>
        <begin position="352"/>
        <end position="375"/>
    </location>
</feature>
<organism evidence="21 22">
    <name type="scientific">Ovis aries</name>
    <name type="common">Sheep</name>
    <dbReference type="NCBI Taxonomy" id="9940"/>
    <lineage>
        <taxon>Eukaryota</taxon>
        <taxon>Metazoa</taxon>
        <taxon>Chordata</taxon>
        <taxon>Craniata</taxon>
        <taxon>Vertebrata</taxon>
        <taxon>Euteleostomi</taxon>
        <taxon>Mammalia</taxon>
        <taxon>Eutheria</taxon>
        <taxon>Laurasiatheria</taxon>
        <taxon>Artiodactyla</taxon>
        <taxon>Ruminantia</taxon>
        <taxon>Pecora</taxon>
        <taxon>Bovidae</taxon>
        <taxon>Caprinae</taxon>
        <taxon>Ovis</taxon>
    </lineage>
</organism>
<dbReference type="GO" id="GO:0043565">
    <property type="term" value="F:sequence-specific DNA binding"/>
    <property type="evidence" value="ECO:0007669"/>
    <property type="project" value="InterPro"/>
</dbReference>
<dbReference type="InterPro" id="IPR036259">
    <property type="entry name" value="MFS_trans_sf"/>
</dbReference>
<feature type="transmembrane region" description="Helical" evidence="19">
    <location>
        <begin position="322"/>
        <end position="340"/>
    </location>
</feature>
<dbReference type="PROSITE" id="PS00346">
    <property type="entry name" value="ETS_DOMAIN_2"/>
    <property type="match status" value="1"/>
</dbReference>
<feature type="compositionally biased region" description="Pro residues" evidence="18">
    <location>
        <begin position="792"/>
        <end position="814"/>
    </location>
</feature>
<evidence type="ECO:0000256" key="8">
    <source>
        <dbReference type="ARBA" id="ARBA00022843"/>
    </source>
</evidence>
<feature type="transmembrane region" description="Helical" evidence="19">
    <location>
        <begin position="269"/>
        <end position="291"/>
    </location>
</feature>
<keyword evidence="6" id="KW-1017">Isopeptide bond</keyword>
<dbReference type="EMBL" id="JAEMGP010000012">
    <property type="protein sequence ID" value="KAG5202115.1"/>
    <property type="molecule type" value="Genomic_DNA"/>
</dbReference>
<keyword evidence="4" id="KW-0813">Transport</keyword>
<dbReference type="FunFam" id="1.20.1250.20:FF:000230">
    <property type="entry name" value="Solute carrier family 45 member 3"/>
    <property type="match status" value="1"/>
</dbReference>